<feature type="chain" id="PRO_5012847399" description="Mid2 domain-containing protein" evidence="7">
    <location>
        <begin position="18"/>
        <end position="431"/>
    </location>
</feature>
<feature type="region of interest" description="Disordered" evidence="5">
    <location>
        <begin position="338"/>
        <end position="431"/>
    </location>
</feature>
<evidence type="ECO:0000313" key="8">
    <source>
        <dbReference type="EMBL" id="ORY35725.1"/>
    </source>
</evidence>
<evidence type="ECO:0000256" key="4">
    <source>
        <dbReference type="ARBA" id="ARBA00023136"/>
    </source>
</evidence>
<dbReference type="GO" id="GO:0071944">
    <property type="term" value="C:cell periphery"/>
    <property type="evidence" value="ECO:0007669"/>
    <property type="project" value="UniProtKB-ARBA"/>
</dbReference>
<dbReference type="Proteomes" id="UP000193986">
    <property type="component" value="Unassembled WGS sequence"/>
</dbReference>
<keyword evidence="2 6" id="KW-0812">Transmembrane</keyword>
<name>A0A1Y2BNI5_9TREE</name>
<dbReference type="InterPro" id="IPR051694">
    <property type="entry name" value="Immunoregulatory_rcpt-like"/>
</dbReference>
<keyword evidence="7" id="KW-0732">Signal</keyword>
<feature type="compositionally biased region" description="Low complexity" evidence="5">
    <location>
        <begin position="115"/>
        <end position="194"/>
    </location>
</feature>
<evidence type="ECO:0000256" key="2">
    <source>
        <dbReference type="ARBA" id="ARBA00022692"/>
    </source>
</evidence>
<feature type="compositionally biased region" description="Polar residues" evidence="5">
    <location>
        <begin position="357"/>
        <end position="368"/>
    </location>
</feature>
<dbReference type="GO" id="GO:0016020">
    <property type="term" value="C:membrane"/>
    <property type="evidence" value="ECO:0007669"/>
    <property type="project" value="UniProtKB-SubCell"/>
</dbReference>
<protein>
    <recommendedName>
        <fullName evidence="10">Mid2 domain-containing protein</fullName>
    </recommendedName>
</protein>
<feature type="compositionally biased region" description="Gly residues" evidence="5">
    <location>
        <begin position="420"/>
        <end position="431"/>
    </location>
</feature>
<keyword evidence="3 6" id="KW-1133">Transmembrane helix</keyword>
<evidence type="ECO:0000256" key="6">
    <source>
        <dbReference type="SAM" id="Phobius"/>
    </source>
</evidence>
<comment type="caution">
    <text evidence="8">The sequence shown here is derived from an EMBL/GenBank/DDBJ whole genome shotgun (WGS) entry which is preliminary data.</text>
</comment>
<comment type="subcellular location">
    <subcellularLocation>
        <location evidence="1">Membrane</location>
        <topology evidence="1">Single-pass membrane protein</topology>
    </subcellularLocation>
</comment>
<dbReference type="OrthoDB" id="2576541at2759"/>
<gene>
    <name evidence="8" type="ORF">BCR39DRAFT_555861</name>
</gene>
<dbReference type="PANTHER" id="PTHR15549">
    <property type="entry name" value="PAIRED IMMUNOGLOBULIN-LIKE TYPE 2 RECEPTOR"/>
    <property type="match status" value="1"/>
</dbReference>
<feature type="compositionally biased region" description="Acidic residues" evidence="5">
    <location>
        <begin position="378"/>
        <end position="387"/>
    </location>
</feature>
<accession>A0A1Y2BNI5</accession>
<proteinExistence type="predicted"/>
<dbReference type="InParanoid" id="A0A1Y2BNI5"/>
<evidence type="ECO:0008006" key="10">
    <source>
        <dbReference type="Google" id="ProtNLM"/>
    </source>
</evidence>
<feature type="compositionally biased region" description="Low complexity" evidence="5">
    <location>
        <begin position="78"/>
        <end position="91"/>
    </location>
</feature>
<feature type="signal peptide" evidence="7">
    <location>
        <begin position="1"/>
        <end position="17"/>
    </location>
</feature>
<keyword evidence="9" id="KW-1185">Reference proteome</keyword>
<evidence type="ECO:0000256" key="7">
    <source>
        <dbReference type="SAM" id="SignalP"/>
    </source>
</evidence>
<feature type="region of interest" description="Disordered" evidence="5">
    <location>
        <begin position="284"/>
        <end position="309"/>
    </location>
</feature>
<keyword evidence="4 6" id="KW-0472">Membrane</keyword>
<feature type="transmembrane region" description="Helical" evidence="6">
    <location>
        <begin position="242"/>
        <end position="263"/>
    </location>
</feature>
<feature type="region of interest" description="Disordered" evidence="5">
    <location>
        <begin position="50"/>
        <end position="194"/>
    </location>
</feature>
<dbReference type="PANTHER" id="PTHR15549:SF33">
    <property type="entry name" value="MEMBRANE PROTEIN WSC4, PUTATIVE (AFU_ORTHOLOGUE AFUA_5G09020)-RELATED"/>
    <property type="match status" value="1"/>
</dbReference>
<evidence type="ECO:0000313" key="9">
    <source>
        <dbReference type="Proteomes" id="UP000193986"/>
    </source>
</evidence>
<dbReference type="AlphaFoldDB" id="A0A1Y2BNI5"/>
<evidence type="ECO:0000256" key="5">
    <source>
        <dbReference type="SAM" id="MobiDB-lite"/>
    </source>
</evidence>
<organism evidence="8 9">
    <name type="scientific">Naematelia encephala</name>
    <dbReference type="NCBI Taxonomy" id="71784"/>
    <lineage>
        <taxon>Eukaryota</taxon>
        <taxon>Fungi</taxon>
        <taxon>Dikarya</taxon>
        <taxon>Basidiomycota</taxon>
        <taxon>Agaricomycotina</taxon>
        <taxon>Tremellomycetes</taxon>
        <taxon>Tremellales</taxon>
        <taxon>Naemateliaceae</taxon>
        <taxon>Naematelia</taxon>
    </lineage>
</organism>
<feature type="compositionally biased region" description="Polar residues" evidence="5">
    <location>
        <begin position="92"/>
        <end position="114"/>
    </location>
</feature>
<dbReference type="EMBL" id="MCFC01000001">
    <property type="protein sequence ID" value="ORY35725.1"/>
    <property type="molecule type" value="Genomic_DNA"/>
</dbReference>
<sequence>MRVLTPLVILALPIVLAHNTPFRSAHHAARALSLNERENLLALEKVFKRGTPSTSDDETSSEGVLGGIVSGSSDDDISSISTAPSSIPTLSHSVTPTISPTPSHSATITSVTPLASSTDPDTSSSAISRSSPSSAVGPPSSIASSSGVGGLAVPNTTSTLSSASTSNSTTISSTSASSTQTSISSAPPQTDAHAVTTVTTDPAGQTSIITLVYTASATESSSNSTADSSNDSSGGSSISTGAIIGISVAVGAVVLGLVGCAVWRMKRRHGDEDEVIRWPELNRHGDSDAHHALPARSTGKHGFETSPLERSLSNSSSIFAPSSMAPIHSAPPMALNGSNFGAASSLEDYDEKESSNNHHFSQQPTIPQYGSPPPGYENDQDHDEDYDYTSFPPVVQAQPLSHGVGLGGYESGSEDAAHDGGLGTGAGYPRL</sequence>
<evidence type="ECO:0000256" key="1">
    <source>
        <dbReference type="ARBA" id="ARBA00004167"/>
    </source>
</evidence>
<dbReference type="STRING" id="71784.A0A1Y2BNI5"/>
<reference evidence="8 9" key="1">
    <citation type="submission" date="2016-07" db="EMBL/GenBank/DDBJ databases">
        <title>Pervasive Adenine N6-methylation of Active Genes in Fungi.</title>
        <authorList>
            <consortium name="DOE Joint Genome Institute"/>
            <person name="Mondo S.J."/>
            <person name="Dannebaum R.O."/>
            <person name="Kuo R.C."/>
            <person name="Labutti K."/>
            <person name="Haridas S."/>
            <person name="Kuo A."/>
            <person name="Salamov A."/>
            <person name="Ahrendt S.R."/>
            <person name="Lipzen A."/>
            <person name="Sullivan W."/>
            <person name="Andreopoulos W.B."/>
            <person name="Clum A."/>
            <person name="Lindquist E."/>
            <person name="Daum C."/>
            <person name="Ramamoorthy G.K."/>
            <person name="Gryganskyi A."/>
            <person name="Culley D."/>
            <person name="Magnuson J.K."/>
            <person name="James T.Y."/>
            <person name="O'Malley M.A."/>
            <person name="Stajich J.E."/>
            <person name="Spatafora J.W."/>
            <person name="Visel A."/>
            <person name="Grigoriev I.V."/>
        </authorList>
    </citation>
    <scope>NUCLEOTIDE SEQUENCE [LARGE SCALE GENOMIC DNA]</scope>
    <source>
        <strain evidence="8 9">68-887.2</strain>
    </source>
</reference>
<evidence type="ECO:0000256" key="3">
    <source>
        <dbReference type="ARBA" id="ARBA00022989"/>
    </source>
</evidence>